<feature type="transmembrane region" description="Helical" evidence="1">
    <location>
        <begin position="59"/>
        <end position="82"/>
    </location>
</feature>
<keyword evidence="1" id="KW-1133">Transmembrane helix</keyword>
<accession>A0A9D4GAU6</accession>
<gene>
    <name evidence="3" type="ORF">DPMN_140427</name>
</gene>
<reference evidence="3" key="2">
    <citation type="submission" date="2020-11" db="EMBL/GenBank/DDBJ databases">
        <authorList>
            <person name="McCartney M.A."/>
            <person name="Auch B."/>
            <person name="Kono T."/>
            <person name="Mallez S."/>
            <person name="Becker A."/>
            <person name="Gohl D.M."/>
            <person name="Silverstein K.A.T."/>
            <person name="Koren S."/>
            <person name="Bechman K.B."/>
            <person name="Herman A."/>
            <person name="Abrahante J.E."/>
            <person name="Garbe J."/>
        </authorList>
    </citation>
    <scope>NUCLEOTIDE SEQUENCE</scope>
    <source>
        <strain evidence="3">Duluth1</strain>
        <tissue evidence="3">Whole animal</tissue>
    </source>
</reference>
<comment type="caution">
    <text evidence="3">The sequence shown here is derived from an EMBL/GenBank/DDBJ whole genome shotgun (WGS) entry which is preliminary data.</text>
</comment>
<keyword evidence="1" id="KW-0472">Membrane</keyword>
<dbReference type="EMBL" id="JAIWYP010000006">
    <property type="protein sequence ID" value="KAH3812006.1"/>
    <property type="molecule type" value="Genomic_DNA"/>
</dbReference>
<evidence type="ECO:0000256" key="1">
    <source>
        <dbReference type="SAM" id="Phobius"/>
    </source>
</evidence>
<reference evidence="3" key="1">
    <citation type="journal article" date="2019" name="bioRxiv">
        <title>The Genome of the Zebra Mussel, Dreissena polymorpha: A Resource for Invasive Species Research.</title>
        <authorList>
            <person name="McCartney M.A."/>
            <person name="Auch B."/>
            <person name="Kono T."/>
            <person name="Mallez S."/>
            <person name="Zhang Y."/>
            <person name="Obille A."/>
            <person name="Becker A."/>
            <person name="Abrahante J.E."/>
            <person name="Garbe J."/>
            <person name="Badalamenti J.P."/>
            <person name="Herman A."/>
            <person name="Mangelson H."/>
            <person name="Liachko I."/>
            <person name="Sullivan S."/>
            <person name="Sone E.D."/>
            <person name="Koren S."/>
            <person name="Silverstein K.A.T."/>
            <person name="Beckman K.B."/>
            <person name="Gohl D.M."/>
        </authorList>
    </citation>
    <scope>NUCLEOTIDE SEQUENCE</scope>
    <source>
        <strain evidence="3">Duluth1</strain>
        <tissue evidence="3">Whole animal</tissue>
    </source>
</reference>
<name>A0A9D4GAU6_DREPO</name>
<keyword evidence="1" id="KW-0812">Transmembrane</keyword>
<dbReference type="Proteomes" id="UP000828390">
    <property type="component" value="Unassembled WGS sequence"/>
</dbReference>
<dbReference type="AlphaFoldDB" id="A0A9D4GAU6"/>
<evidence type="ECO:0000313" key="4">
    <source>
        <dbReference type="Proteomes" id="UP000828390"/>
    </source>
</evidence>
<protein>
    <submittedName>
        <fullName evidence="3">Uncharacterized protein</fullName>
    </submittedName>
</protein>
<evidence type="ECO:0000256" key="2">
    <source>
        <dbReference type="SAM" id="SignalP"/>
    </source>
</evidence>
<keyword evidence="4" id="KW-1185">Reference proteome</keyword>
<feature type="signal peptide" evidence="2">
    <location>
        <begin position="1"/>
        <end position="23"/>
    </location>
</feature>
<evidence type="ECO:0000313" key="3">
    <source>
        <dbReference type="EMBL" id="KAH3812006.1"/>
    </source>
</evidence>
<keyword evidence="2" id="KW-0732">Signal</keyword>
<proteinExistence type="predicted"/>
<organism evidence="3 4">
    <name type="scientific">Dreissena polymorpha</name>
    <name type="common">Zebra mussel</name>
    <name type="synonym">Mytilus polymorpha</name>
    <dbReference type="NCBI Taxonomy" id="45954"/>
    <lineage>
        <taxon>Eukaryota</taxon>
        <taxon>Metazoa</taxon>
        <taxon>Spiralia</taxon>
        <taxon>Lophotrochozoa</taxon>
        <taxon>Mollusca</taxon>
        <taxon>Bivalvia</taxon>
        <taxon>Autobranchia</taxon>
        <taxon>Heteroconchia</taxon>
        <taxon>Euheterodonta</taxon>
        <taxon>Imparidentia</taxon>
        <taxon>Neoheterodontei</taxon>
        <taxon>Myida</taxon>
        <taxon>Dreissenoidea</taxon>
        <taxon>Dreissenidae</taxon>
        <taxon>Dreissena</taxon>
    </lineage>
</organism>
<feature type="chain" id="PRO_5038570462" evidence="2">
    <location>
        <begin position="24"/>
        <end position="166"/>
    </location>
</feature>
<sequence length="166" mass="17647">MDLRLRSVVVLLGLLVIGDVCSGAYRSSFRSYRSYSSYSSYRSFRSSGSGSVNTSGGGFIAGMVVMGVVIAVGIIILILCLLKKNGTICSSSTVTTNPSPTLDTINKGFIPTDNHNMGFINPPPTTHLLRCVSTAAILKRKCARAQPSSPADSDCFPVTQTYIVGR</sequence>